<sequence>MQDDMEGIRLRRRETYGPDPQIPAVGADVVFGSFVRSRFGELSFSPVIIAIGAGSGLGTSCLLYHIVAKRAFNGIRMPKESIYADARRMASFLGFRRLVQMSSDLPYVLASWRSPSRKSNGLGSNLHALSR</sequence>
<reference evidence="2 3" key="1">
    <citation type="journal article" date="2012" name="Genome Biol.">
        <title>Genome and low-iron response of an oceanic diatom adapted to chronic iron limitation.</title>
        <authorList>
            <person name="Lommer M."/>
            <person name="Specht M."/>
            <person name="Roy A.S."/>
            <person name="Kraemer L."/>
            <person name="Andreson R."/>
            <person name="Gutowska M.A."/>
            <person name="Wolf J."/>
            <person name="Bergner S.V."/>
            <person name="Schilhabel M.B."/>
            <person name="Klostermeier U.C."/>
            <person name="Beiko R.G."/>
            <person name="Rosenstiel P."/>
            <person name="Hippler M."/>
            <person name="Laroche J."/>
        </authorList>
    </citation>
    <scope>NUCLEOTIDE SEQUENCE [LARGE SCALE GENOMIC DNA]</scope>
    <source>
        <strain evidence="2 3">CCMP1005</strain>
    </source>
</reference>
<feature type="transmembrane region" description="Helical" evidence="1">
    <location>
        <begin position="44"/>
        <end position="67"/>
    </location>
</feature>
<evidence type="ECO:0000313" key="2">
    <source>
        <dbReference type="EMBL" id="EJK74493.1"/>
    </source>
</evidence>
<proteinExistence type="predicted"/>
<comment type="caution">
    <text evidence="2">The sequence shown here is derived from an EMBL/GenBank/DDBJ whole genome shotgun (WGS) entry which is preliminary data.</text>
</comment>
<gene>
    <name evidence="2" type="ORF">THAOC_03824</name>
</gene>
<dbReference type="AlphaFoldDB" id="K0T6Q9"/>
<evidence type="ECO:0000313" key="3">
    <source>
        <dbReference type="Proteomes" id="UP000266841"/>
    </source>
</evidence>
<dbReference type="EMBL" id="AGNL01003616">
    <property type="protein sequence ID" value="EJK74493.1"/>
    <property type="molecule type" value="Genomic_DNA"/>
</dbReference>
<accession>K0T6Q9</accession>
<name>K0T6Q9_THAOC</name>
<dbReference type="Proteomes" id="UP000266841">
    <property type="component" value="Unassembled WGS sequence"/>
</dbReference>
<organism evidence="2 3">
    <name type="scientific">Thalassiosira oceanica</name>
    <name type="common">Marine diatom</name>
    <dbReference type="NCBI Taxonomy" id="159749"/>
    <lineage>
        <taxon>Eukaryota</taxon>
        <taxon>Sar</taxon>
        <taxon>Stramenopiles</taxon>
        <taxon>Ochrophyta</taxon>
        <taxon>Bacillariophyta</taxon>
        <taxon>Coscinodiscophyceae</taxon>
        <taxon>Thalassiosirophycidae</taxon>
        <taxon>Thalassiosirales</taxon>
        <taxon>Thalassiosiraceae</taxon>
        <taxon>Thalassiosira</taxon>
    </lineage>
</organism>
<keyword evidence="1" id="KW-0812">Transmembrane</keyword>
<evidence type="ECO:0000256" key="1">
    <source>
        <dbReference type="SAM" id="Phobius"/>
    </source>
</evidence>
<protein>
    <submittedName>
        <fullName evidence="2">Uncharacterized protein</fullName>
    </submittedName>
</protein>
<keyword evidence="3" id="KW-1185">Reference proteome</keyword>
<keyword evidence="1" id="KW-0472">Membrane</keyword>
<keyword evidence="1" id="KW-1133">Transmembrane helix</keyword>